<dbReference type="InterPro" id="IPR001789">
    <property type="entry name" value="Sig_transdc_resp-reg_receiver"/>
</dbReference>
<dbReference type="GO" id="GO:0005524">
    <property type="term" value="F:ATP binding"/>
    <property type="evidence" value="ECO:0007669"/>
    <property type="project" value="UniProtKB-KW"/>
</dbReference>
<dbReference type="InterPro" id="IPR011006">
    <property type="entry name" value="CheY-like_superfamily"/>
</dbReference>
<evidence type="ECO:0000313" key="17">
    <source>
        <dbReference type="EMBL" id="RPE81575.1"/>
    </source>
</evidence>
<dbReference type="SUPFAM" id="SSF47226">
    <property type="entry name" value="Histidine-containing phosphotransfer domain, HPT domain"/>
    <property type="match status" value="1"/>
</dbReference>
<dbReference type="FunFam" id="3.30.565.10:FF:000010">
    <property type="entry name" value="Sensor histidine kinase RcsC"/>
    <property type="match status" value="1"/>
</dbReference>
<reference evidence="17 18" key="1">
    <citation type="submission" date="2018-11" db="EMBL/GenBank/DDBJ databases">
        <title>Genomic Encyclopedia of Type Strains, Phase IV (KMG-IV): sequencing the most valuable type-strain genomes for metagenomic binning, comparative biology and taxonomic classification.</title>
        <authorList>
            <person name="Goeker M."/>
        </authorList>
    </citation>
    <scope>NUCLEOTIDE SEQUENCE [LARGE SCALE GENOMIC DNA]</scope>
    <source>
        <strain evidence="17 18">DSM 25623</strain>
    </source>
</reference>
<dbReference type="InterPro" id="IPR005467">
    <property type="entry name" value="His_kinase_dom"/>
</dbReference>
<dbReference type="CDD" id="cd00130">
    <property type="entry name" value="PAS"/>
    <property type="match status" value="1"/>
</dbReference>
<dbReference type="SUPFAM" id="SSF55874">
    <property type="entry name" value="ATPase domain of HSP90 chaperone/DNA topoisomerase II/histidine kinase"/>
    <property type="match status" value="1"/>
</dbReference>
<keyword evidence="17" id="KW-0418">Kinase</keyword>
<evidence type="ECO:0000313" key="18">
    <source>
        <dbReference type="Proteomes" id="UP000269708"/>
    </source>
</evidence>
<keyword evidence="8" id="KW-0067">ATP-binding</keyword>
<dbReference type="PROSITE" id="PS50894">
    <property type="entry name" value="HPT"/>
    <property type="match status" value="1"/>
</dbReference>
<evidence type="ECO:0000256" key="1">
    <source>
        <dbReference type="ARBA" id="ARBA00000085"/>
    </source>
</evidence>
<dbReference type="CDD" id="cd00082">
    <property type="entry name" value="HisKA"/>
    <property type="match status" value="1"/>
</dbReference>
<gene>
    <name evidence="17" type="ORF">EDC50_0766</name>
</gene>
<evidence type="ECO:0000256" key="10">
    <source>
        <dbReference type="ARBA" id="ARBA00023012"/>
    </source>
</evidence>
<comment type="subcellular location">
    <subcellularLocation>
        <location evidence="2">Cell membrane</location>
        <topology evidence="2">Multi-pass membrane protein</topology>
    </subcellularLocation>
</comment>
<dbReference type="InterPro" id="IPR004358">
    <property type="entry name" value="Sig_transdc_His_kin-like_C"/>
</dbReference>
<dbReference type="SMART" id="SM00387">
    <property type="entry name" value="HATPase_c"/>
    <property type="match status" value="1"/>
</dbReference>
<dbReference type="Pfam" id="PF08447">
    <property type="entry name" value="PAS_3"/>
    <property type="match status" value="1"/>
</dbReference>
<comment type="catalytic activity">
    <reaction evidence="1">
        <text>ATP + protein L-histidine = ADP + protein N-phospho-L-histidine.</text>
        <dbReference type="EC" id="2.7.13.3"/>
    </reaction>
</comment>
<dbReference type="InterPro" id="IPR036641">
    <property type="entry name" value="HPT_dom_sf"/>
</dbReference>
<sequence length="1303" mass="142911">MESVGLRRPALLLLWPLLLWLCLGTVASLAADETILPSLDTAERAWLRAHPTLTVGVSDKGWAPFETVEKGEVGGLGHDYLREAAERLGVRLRFRFFPDWGGVMRALCAGEIDVAVNVSFTADRTRCVIYSDPYLDVPSVVVGRRDDARLLAPGGLAGLRVAVEKGFVTAAALAVRYPSVTVVEAADTRAALRSVATGEADAYVGNPYAVSRVLQAEGLGGVAIVRLSDLATNTLHFAVPNRNEPLVGALDKALRAIPAETRKAIRARWLPEQVPWAPLRYAWMSEADRAWLSALPPLRLGFAPDRAPVSYVDAEQRRHGISEEYLSMLEELGVRFRRIDAPTREAMQRELEQGRVDVYVGKAGEVREDDPRWVASRPFATIPFVIVSRAEASPVYGLRDLDGLRVGTFNAPAIAAQVRAQAPRARLARVASAEEGLERLREGDLDAYVDNLAVVDNLIRSKFPGDLRVAAPTGVDDTLVLVAKRDYARLIEVFDRILGDLSERDRQRIRDEWLSVEYASGVDWRRLLRVLVPIGLILLTAGFVHGVGHVRLRREVAQRRLAERRLAEVTDNLPAVVYRFEFGPDGKPSFPFIAGDMRSLFGIDVEQAMADERRLFARVHEEDRPRLLAEVERAARAFAPIEIEFRARAEGGWRWVRSRGMPHRAENGNPGWSGYWIDVTAAHEQAVALAEATRAAERAAAVKAEFLATMSHEIRTPMSGVLGMLERLGHTRLDAEQRRVLGTIDDSAQMLRQILDDILDYSKIEAGAMHLESAPVDLRAVADNVLTLVAPLAHGKGLRLRSRVAPRLAAELAGDGVRLRQVLFNLLSNAIKFTETGEVALRIEVLGERDGRQRLRLSVSDTGIGISRERQEKLFRPFSQAESWTARRYGGTGLGLSICRRLIDLMDGELRLHSELGRGTRVEAEVELAVLRPSRPDPRLAGGVARIGLRDAAVADALADWLQGLHLGLVAADAAPPADAIEFIDERDAVETPATVRTVLVTEDPLALVDGARERGLRLSCNPLLGSEVARACLRALDADGAPPREADEPAAGTALPAMDGYRVLVAEDHPTNQELIRWRLQQLGLACDIVDDGRAALAALERGGYDLLITDVRMPHMDGYELTREIRRRERDGAHLPVIALTAGALAEETRQCFEAGMDAYLTKPVRFQQLREAVQRWIPLGGAEPPADAAPGGVDMDKLQRVYGSQDMVRRMLESFAATTRKDLDSLQAAIDAGDAGRVRDCLHRIAGALRIFDANELADEAARLLDAVGTDGAAAQQQALQRFGGRMGAYIECLTAQAAS</sequence>
<dbReference type="PROSITE" id="PS50109">
    <property type="entry name" value="HIS_KIN"/>
    <property type="match status" value="1"/>
</dbReference>
<dbReference type="Proteomes" id="UP000269708">
    <property type="component" value="Unassembled WGS sequence"/>
</dbReference>
<dbReference type="InterPro" id="IPR035965">
    <property type="entry name" value="PAS-like_dom_sf"/>
</dbReference>
<protein>
    <recommendedName>
        <fullName evidence="3">histidine kinase</fullName>
        <ecNumber evidence="3">2.7.13.3</ecNumber>
    </recommendedName>
</protein>
<dbReference type="SMART" id="SM00388">
    <property type="entry name" value="HisKA"/>
    <property type="match status" value="1"/>
</dbReference>
<evidence type="ECO:0000256" key="5">
    <source>
        <dbReference type="ARBA" id="ARBA00022553"/>
    </source>
</evidence>
<dbReference type="SUPFAM" id="SSF53850">
    <property type="entry name" value="Periplasmic binding protein-like II"/>
    <property type="match status" value="2"/>
</dbReference>
<dbReference type="InterPro" id="IPR013655">
    <property type="entry name" value="PAS_fold_3"/>
</dbReference>
<dbReference type="SUPFAM" id="SSF52172">
    <property type="entry name" value="CheY-like"/>
    <property type="match status" value="1"/>
</dbReference>
<evidence type="ECO:0000256" key="9">
    <source>
        <dbReference type="ARBA" id="ARBA00022989"/>
    </source>
</evidence>
<dbReference type="SUPFAM" id="SSF55785">
    <property type="entry name" value="PYP-like sensor domain (PAS domain)"/>
    <property type="match status" value="1"/>
</dbReference>
<dbReference type="PANTHER" id="PTHR45339">
    <property type="entry name" value="HYBRID SIGNAL TRANSDUCTION HISTIDINE KINASE J"/>
    <property type="match status" value="1"/>
</dbReference>
<dbReference type="SUPFAM" id="SSF47384">
    <property type="entry name" value="Homodimeric domain of signal transducing histidine kinase"/>
    <property type="match status" value="1"/>
</dbReference>
<keyword evidence="5 13" id="KW-0597">Phosphoprotein</keyword>
<keyword evidence="18" id="KW-1185">Reference proteome</keyword>
<dbReference type="Pfam" id="PF01627">
    <property type="entry name" value="Hpt"/>
    <property type="match status" value="1"/>
</dbReference>
<dbReference type="RefSeq" id="WP_158635755.1">
    <property type="nucleotide sequence ID" value="NZ_RKQN01000001.1"/>
</dbReference>
<keyword evidence="6" id="KW-0812">Transmembrane</keyword>
<dbReference type="InterPro" id="IPR003594">
    <property type="entry name" value="HATPase_dom"/>
</dbReference>
<dbReference type="Gene3D" id="1.20.120.160">
    <property type="entry name" value="HPT domain"/>
    <property type="match status" value="1"/>
</dbReference>
<keyword evidence="9" id="KW-1133">Transmembrane helix</keyword>
<dbReference type="CDD" id="cd16922">
    <property type="entry name" value="HATPase_EvgS-ArcB-TorS-like"/>
    <property type="match status" value="1"/>
</dbReference>
<dbReference type="Gene3D" id="1.10.287.130">
    <property type="match status" value="1"/>
</dbReference>
<keyword evidence="11" id="KW-0472">Membrane</keyword>
<dbReference type="EMBL" id="RKQN01000001">
    <property type="protein sequence ID" value="RPE81575.1"/>
    <property type="molecule type" value="Genomic_DNA"/>
</dbReference>
<feature type="domain" description="Response regulatory" evidence="15">
    <location>
        <begin position="1063"/>
        <end position="1180"/>
    </location>
</feature>
<dbReference type="InterPro" id="IPR036097">
    <property type="entry name" value="HisK_dim/P_sf"/>
</dbReference>
<evidence type="ECO:0000256" key="2">
    <source>
        <dbReference type="ARBA" id="ARBA00004651"/>
    </source>
</evidence>
<dbReference type="SMART" id="SM00448">
    <property type="entry name" value="REC"/>
    <property type="match status" value="1"/>
</dbReference>
<dbReference type="InterPro" id="IPR036890">
    <property type="entry name" value="HATPase_C_sf"/>
</dbReference>
<keyword evidence="4" id="KW-1003">Cell membrane</keyword>
<dbReference type="InterPro" id="IPR001638">
    <property type="entry name" value="Solute-binding_3/MltF_N"/>
</dbReference>
<dbReference type="Gene3D" id="3.40.190.10">
    <property type="entry name" value="Periplasmic binding protein-like II"/>
    <property type="match status" value="4"/>
</dbReference>
<evidence type="ECO:0000256" key="12">
    <source>
        <dbReference type="PROSITE-ProRule" id="PRU00110"/>
    </source>
</evidence>
<dbReference type="Gene3D" id="3.30.565.10">
    <property type="entry name" value="Histidine kinase-like ATPase, C-terminal domain"/>
    <property type="match status" value="1"/>
</dbReference>
<dbReference type="CDD" id="cd01007">
    <property type="entry name" value="PBP2_BvgS_HisK_like"/>
    <property type="match status" value="2"/>
</dbReference>
<evidence type="ECO:0000256" key="7">
    <source>
        <dbReference type="ARBA" id="ARBA00022741"/>
    </source>
</evidence>
<evidence type="ECO:0000259" key="14">
    <source>
        <dbReference type="PROSITE" id="PS50109"/>
    </source>
</evidence>
<dbReference type="InterPro" id="IPR003661">
    <property type="entry name" value="HisK_dim/P_dom"/>
</dbReference>
<dbReference type="PROSITE" id="PS50110">
    <property type="entry name" value="RESPONSE_REGULATORY"/>
    <property type="match status" value="1"/>
</dbReference>
<dbReference type="Pfam" id="PF00512">
    <property type="entry name" value="HisKA"/>
    <property type="match status" value="1"/>
</dbReference>
<feature type="modified residue" description="Phosphohistidine" evidence="12">
    <location>
        <position position="1246"/>
    </location>
</feature>
<feature type="domain" description="HPt" evidence="16">
    <location>
        <begin position="1207"/>
        <end position="1303"/>
    </location>
</feature>
<evidence type="ECO:0000256" key="8">
    <source>
        <dbReference type="ARBA" id="ARBA00022840"/>
    </source>
</evidence>
<keyword evidence="17" id="KW-0808">Transferase</keyword>
<dbReference type="InterPro" id="IPR008207">
    <property type="entry name" value="Sig_transdc_His_kin_Hpt_dom"/>
</dbReference>
<dbReference type="Gene3D" id="3.40.50.2300">
    <property type="match status" value="1"/>
</dbReference>
<organism evidence="17 18">
    <name type="scientific">Vulcaniibacterium tengchongense</name>
    <dbReference type="NCBI Taxonomy" id="1273429"/>
    <lineage>
        <taxon>Bacteria</taxon>
        <taxon>Pseudomonadati</taxon>
        <taxon>Pseudomonadota</taxon>
        <taxon>Gammaproteobacteria</taxon>
        <taxon>Lysobacterales</taxon>
        <taxon>Lysobacteraceae</taxon>
        <taxon>Vulcaniibacterium</taxon>
    </lineage>
</organism>
<dbReference type="Pfam" id="PF02518">
    <property type="entry name" value="HATPase_c"/>
    <property type="match status" value="1"/>
</dbReference>
<proteinExistence type="predicted"/>
<feature type="modified residue" description="4-aspartylphosphate" evidence="13">
    <location>
        <position position="1112"/>
    </location>
</feature>
<evidence type="ECO:0000256" key="13">
    <source>
        <dbReference type="PROSITE-ProRule" id="PRU00169"/>
    </source>
</evidence>
<dbReference type="Gene3D" id="3.30.450.20">
    <property type="entry name" value="PAS domain"/>
    <property type="match status" value="1"/>
</dbReference>
<evidence type="ECO:0000256" key="3">
    <source>
        <dbReference type="ARBA" id="ARBA00012438"/>
    </source>
</evidence>
<feature type="domain" description="Histidine kinase" evidence="14">
    <location>
        <begin position="709"/>
        <end position="930"/>
    </location>
</feature>
<evidence type="ECO:0000259" key="15">
    <source>
        <dbReference type="PROSITE" id="PS50110"/>
    </source>
</evidence>
<dbReference type="PANTHER" id="PTHR45339:SF1">
    <property type="entry name" value="HYBRID SIGNAL TRANSDUCTION HISTIDINE KINASE J"/>
    <property type="match status" value="1"/>
</dbReference>
<dbReference type="Pfam" id="PF00497">
    <property type="entry name" value="SBP_bac_3"/>
    <property type="match status" value="1"/>
</dbReference>
<name>A0A3N4VJH5_9GAMM</name>
<accession>A0A3N4VJH5</accession>
<keyword evidence="7" id="KW-0547">Nucleotide-binding</keyword>
<dbReference type="CDD" id="cd17546">
    <property type="entry name" value="REC_hyHK_CKI1_RcsC-like"/>
    <property type="match status" value="1"/>
</dbReference>
<dbReference type="EC" id="2.7.13.3" evidence="3"/>
<evidence type="ECO:0000256" key="11">
    <source>
        <dbReference type="ARBA" id="ARBA00023136"/>
    </source>
</evidence>
<dbReference type="GO" id="GO:0005886">
    <property type="term" value="C:plasma membrane"/>
    <property type="evidence" value="ECO:0007669"/>
    <property type="project" value="UniProtKB-SubCell"/>
</dbReference>
<evidence type="ECO:0000256" key="4">
    <source>
        <dbReference type="ARBA" id="ARBA00022475"/>
    </source>
</evidence>
<dbReference type="GO" id="GO:0000155">
    <property type="term" value="F:phosphorelay sensor kinase activity"/>
    <property type="evidence" value="ECO:0007669"/>
    <property type="project" value="InterPro"/>
</dbReference>
<keyword evidence="10" id="KW-0902">Two-component regulatory system</keyword>
<dbReference type="InterPro" id="IPR000014">
    <property type="entry name" value="PAS"/>
</dbReference>
<dbReference type="OrthoDB" id="9797243at2"/>
<dbReference type="PRINTS" id="PR00344">
    <property type="entry name" value="BCTRLSENSOR"/>
</dbReference>
<comment type="caution">
    <text evidence="17">The sequence shown here is derived from an EMBL/GenBank/DDBJ whole genome shotgun (WGS) entry which is preliminary data.</text>
</comment>
<dbReference type="Pfam" id="PF00072">
    <property type="entry name" value="Response_reg"/>
    <property type="match status" value="1"/>
</dbReference>
<evidence type="ECO:0000256" key="6">
    <source>
        <dbReference type="ARBA" id="ARBA00022692"/>
    </source>
</evidence>
<evidence type="ECO:0000259" key="16">
    <source>
        <dbReference type="PROSITE" id="PS50894"/>
    </source>
</evidence>
<dbReference type="SMART" id="SM00062">
    <property type="entry name" value="PBPb"/>
    <property type="match status" value="2"/>
</dbReference>